<evidence type="ECO:0000256" key="1">
    <source>
        <dbReference type="SAM" id="MobiDB-lite"/>
    </source>
</evidence>
<organism evidence="2 3">
    <name type="scientific">Deinococcus depolymerans</name>
    <dbReference type="NCBI Taxonomy" id="392408"/>
    <lineage>
        <taxon>Bacteria</taxon>
        <taxon>Thermotogati</taxon>
        <taxon>Deinococcota</taxon>
        <taxon>Deinococci</taxon>
        <taxon>Deinococcales</taxon>
        <taxon>Deinococcaceae</taxon>
        <taxon>Deinococcus</taxon>
    </lineage>
</organism>
<reference evidence="2 3" key="1">
    <citation type="journal article" date="2019" name="Int. J. Syst. Evol. Microbiol.">
        <title>The Global Catalogue of Microorganisms (GCM) 10K type strain sequencing project: providing services to taxonomists for standard genome sequencing and annotation.</title>
        <authorList>
            <consortium name="The Broad Institute Genomics Platform"/>
            <consortium name="The Broad Institute Genome Sequencing Center for Infectious Disease"/>
            <person name="Wu L."/>
            <person name="Ma J."/>
        </authorList>
    </citation>
    <scope>NUCLEOTIDE SEQUENCE [LARGE SCALE GENOMIC DNA]</scope>
    <source>
        <strain evidence="2 3">JCM 14368</strain>
    </source>
</reference>
<accession>A0ABN1CA32</accession>
<protein>
    <submittedName>
        <fullName evidence="2">Uncharacterized protein</fullName>
    </submittedName>
</protein>
<comment type="caution">
    <text evidence="2">The sequence shown here is derived from an EMBL/GenBank/DDBJ whole genome shotgun (WGS) entry which is preliminary data.</text>
</comment>
<feature type="region of interest" description="Disordered" evidence="1">
    <location>
        <begin position="67"/>
        <end position="100"/>
    </location>
</feature>
<evidence type="ECO:0000313" key="2">
    <source>
        <dbReference type="EMBL" id="GAA0513861.1"/>
    </source>
</evidence>
<dbReference type="EMBL" id="BAAADB010000019">
    <property type="protein sequence ID" value="GAA0513861.1"/>
    <property type="molecule type" value="Genomic_DNA"/>
</dbReference>
<keyword evidence="3" id="KW-1185">Reference proteome</keyword>
<evidence type="ECO:0000313" key="3">
    <source>
        <dbReference type="Proteomes" id="UP001500191"/>
    </source>
</evidence>
<name>A0ABN1CA32_9DEIO</name>
<gene>
    <name evidence="2" type="ORF">GCM10008937_22020</name>
</gene>
<proteinExistence type="predicted"/>
<sequence>MGAHFTRQTLLVTPQQGAAGRVPRFLNGLDCDFERLTRHARSLSRRAAFTSPERTIPGAFCGFRLSGAQPASPPGGHLHARLSRSSSAGPLSESLPPGWK</sequence>
<dbReference type="Proteomes" id="UP001500191">
    <property type="component" value="Unassembled WGS sequence"/>
</dbReference>